<dbReference type="Pfam" id="PF01063">
    <property type="entry name" value="Aminotran_4"/>
    <property type="match status" value="1"/>
</dbReference>
<dbReference type="Gene3D" id="3.30.470.10">
    <property type="match status" value="1"/>
</dbReference>
<proteinExistence type="inferred from homology"/>
<reference evidence="6 7" key="1">
    <citation type="submission" date="2019-04" db="EMBL/GenBank/DDBJ databases">
        <title>Microbes associate with the intestines of laboratory mice.</title>
        <authorList>
            <person name="Navarre W."/>
            <person name="Wong E."/>
            <person name="Huang K."/>
            <person name="Tropini C."/>
            <person name="Ng K."/>
            <person name="Yu B."/>
        </authorList>
    </citation>
    <scope>NUCLEOTIDE SEQUENCE [LARGE SCALE GENOMIC DNA]</scope>
    <source>
        <strain evidence="6 7">NM50_B9-20</strain>
    </source>
</reference>
<dbReference type="AlphaFoldDB" id="A0A4S2DRS8"/>
<keyword evidence="6" id="KW-0032">Aminotransferase</keyword>
<organism evidence="6 7">
    <name type="scientific">Clostridium sartagoforme</name>
    <dbReference type="NCBI Taxonomy" id="84031"/>
    <lineage>
        <taxon>Bacteria</taxon>
        <taxon>Bacillati</taxon>
        <taxon>Bacillota</taxon>
        <taxon>Clostridia</taxon>
        <taxon>Eubacteriales</taxon>
        <taxon>Clostridiaceae</taxon>
        <taxon>Clostridium</taxon>
    </lineage>
</organism>
<comment type="cofactor">
    <cofactor evidence="1 5">
        <name>pyridoxal 5'-phosphate</name>
        <dbReference type="ChEBI" id="CHEBI:597326"/>
    </cofactor>
</comment>
<accession>A0A4S2DRS8</accession>
<evidence type="ECO:0000313" key="7">
    <source>
        <dbReference type="Proteomes" id="UP000306888"/>
    </source>
</evidence>
<evidence type="ECO:0000313" key="6">
    <source>
        <dbReference type="EMBL" id="TGY43761.1"/>
    </source>
</evidence>
<comment type="similarity">
    <text evidence="2 4">Belongs to the class-IV pyridoxal-phosphate-dependent aminotransferase family.</text>
</comment>
<dbReference type="GO" id="GO:0008483">
    <property type="term" value="F:transaminase activity"/>
    <property type="evidence" value="ECO:0007669"/>
    <property type="project" value="UniProtKB-KW"/>
</dbReference>
<dbReference type="RefSeq" id="WP_136004414.1">
    <property type="nucleotide sequence ID" value="NZ_SRYR01000001.1"/>
</dbReference>
<keyword evidence="6" id="KW-0808">Transferase</keyword>
<dbReference type="InterPro" id="IPR043132">
    <property type="entry name" value="BCAT-like_C"/>
</dbReference>
<dbReference type="GO" id="GO:0008652">
    <property type="term" value="P:amino acid biosynthetic process"/>
    <property type="evidence" value="ECO:0007669"/>
    <property type="project" value="UniProtKB-ARBA"/>
</dbReference>
<dbReference type="SUPFAM" id="SSF56752">
    <property type="entry name" value="D-aminoacid aminotransferase-like PLP-dependent enzymes"/>
    <property type="match status" value="1"/>
</dbReference>
<name>A0A4S2DRS8_9CLOT</name>
<dbReference type="InterPro" id="IPR050571">
    <property type="entry name" value="Class-IV_PLP-Dep_Aminotrnsfr"/>
</dbReference>
<dbReference type="GO" id="GO:0046394">
    <property type="term" value="P:carboxylic acid biosynthetic process"/>
    <property type="evidence" value="ECO:0007669"/>
    <property type="project" value="UniProtKB-ARBA"/>
</dbReference>
<dbReference type="CDD" id="cd00449">
    <property type="entry name" value="PLPDE_IV"/>
    <property type="match status" value="1"/>
</dbReference>
<dbReference type="OrthoDB" id="9805628at2"/>
<comment type="caution">
    <text evidence="6">The sequence shown here is derived from an EMBL/GenBank/DDBJ whole genome shotgun (WGS) entry which is preliminary data.</text>
</comment>
<evidence type="ECO:0000256" key="4">
    <source>
        <dbReference type="RuleBase" id="RU004106"/>
    </source>
</evidence>
<dbReference type="InterPro" id="IPR018300">
    <property type="entry name" value="Aminotrans_IV_CS"/>
</dbReference>
<sequence length="271" mass="31346">MEAINKYYLEDGHIEPVENYTIDTDEKGRIIYEVIRVIDGVPLFFEDHIKRMEDSFRLMNKTFSYKFEKIKEYLSKLIKANEIINGNIKLTFDIKTDTMKVFNIKHSYPSEELYKTGIKTIFYHGERTNPNAKVVDSSFRSKVIEEIKKSNAFEAILVDNNGYITEGSKSNVFLIKDNTLFTPPIEAVLPGITRGKIISVANSIGINVDESNVRFEELKDFDAAFISGTSPKILPISYVNDIKLNVENELMRKLIKEFDREIELYVKKNKE</sequence>
<evidence type="ECO:0000256" key="5">
    <source>
        <dbReference type="RuleBase" id="RU004516"/>
    </source>
</evidence>
<gene>
    <name evidence="6" type="ORF">E5347_02795</name>
</gene>
<dbReference type="InterPro" id="IPR001544">
    <property type="entry name" value="Aminotrans_IV"/>
</dbReference>
<dbReference type="FunFam" id="3.20.10.10:FF:000002">
    <property type="entry name" value="D-alanine aminotransferase"/>
    <property type="match status" value="1"/>
</dbReference>
<dbReference type="EMBL" id="SRYR01000001">
    <property type="protein sequence ID" value="TGY43761.1"/>
    <property type="molecule type" value="Genomic_DNA"/>
</dbReference>
<protein>
    <submittedName>
        <fullName evidence="6">Aminotransferase class IV</fullName>
    </submittedName>
</protein>
<keyword evidence="7" id="KW-1185">Reference proteome</keyword>
<evidence type="ECO:0000256" key="2">
    <source>
        <dbReference type="ARBA" id="ARBA00009320"/>
    </source>
</evidence>
<dbReference type="Proteomes" id="UP000306888">
    <property type="component" value="Unassembled WGS sequence"/>
</dbReference>
<dbReference type="InterPro" id="IPR043131">
    <property type="entry name" value="BCAT-like_N"/>
</dbReference>
<dbReference type="PANTHER" id="PTHR42743">
    <property type="entry name" value="AMINO-ACID AMINOTRANSFERASE"/>
    <property type="match status" value="1"/>
</dbReference>
<dbReference type="GO" id="GO:0005829">
    <property type="term" value="C:cytosol"/>
    <property type="evidence" value="ECO:0007669"/>
    <property type="project" value="TreeGrafter"/>
</dbReference>
<evidence type="ECO:0000256" key="3">
    <source>
        <dbReference type="ARBA" id="ARBA00022898"/>
    </source>
</evidence>
<dbReference type="PROSITE" id="PS00770">
    <property type="entry name" value="AA_TRANSFER_CLASS_4"/>
    <property type="match status" value="1"/>
</dbReference>
<evidence type="ECO:0000256" key="1">
    <source>
        <dbReference type="ARBA" id="ARBA00001933"/>
    </source>
</evidence>
<dbReference type="InterPro" id="IPR036038">
    <property type="entry name" value="Aminotransferase-like"/>
</dbReference>
<keyword evidence="3 5" id="KW-0663">Pyridoxal phosphate</keyword>
<dbReference type="Gene3D" id="3.20.10.10">
    <property type="entry name" value="D-amino Acid Aminotransferase, subunit A, domain 2"/>
    <property type="match status" value="1"/>
</dbReference>
<dbReference type="PANTHER" id="PTHR42743:SF11">
    <property type="entry name" value="AMINODEOXYCHORISMATE LYASE"/>
    <property type="match status" value="1"/>
</dbReference>